<reference evidence="3" key="1">
    <citation type="journal article" date="2014" name="Int. J. Syst. Evol. Microbiol.">
        <title>Complete genome sequence of Corynebacterium casei LMG S-19264T (=DSM 44701T), isolated from a smear-ripened cheese.</title>
        <authorList>
            <consortium name="US DOE Joint Genome Institute (JGI-PGF)"/>
            <person name="Walter F."/>
            <person name="Albersmeier A."/>
            <person name="Kalinowski J."/>
            <person name="Ruckert C."/>
        </authorList>
    </citation>
    <scope>NUCLEOTIDE SEQUENCE</scope>
    <source>
        <strain evidence="3">CGMCC 1.16067</strain>
    </source>
</reference>
<dbReference type="GO" id="GO:0009190">
    <property type="term" value="P:cyclic nucleotide biosynthetic process"/>
    <property type="evidence" value="ECO:0007669"/>
    <property type="project" value="InterPro"/>
</dbReference>
<dbReference type="GO" id="GO:0035556">
    <property type="term" value="P:intracellular signal transduction"/>
    <property type="evidence" value="ECO:0007669"/>
    <property type="project" value="InterPro"/>
</dbReference>
<proteinExistence type="inferred from homology"/>
<dbReference type="InterPro" id="IPR029787">
    <property type="entry name" value="Nucleotide_cyclase"/>
</dbReference>
<keyword evidence="4" id="KW-1185">Reference proteome</keyword>
<accession>A0A917F1W4</accession>
<dbReference type="SMART" id="SM00044">
    <property type="entry name" value="CYCc"/>
    <property type="match status" value="1"/>
</dbReference>
<organism evidence="3 4">
    <name type="scientific">Marmoricola endophyticus</name>
    <dbReference type="NCBI Taxonomy" id="2040280"/>
    <lineage>
        <taxon>Bacteria</taxon>
        <taxon>Bacillati</taxon>
        <taxon>Actinomycetota</taxon>
        <taxon>Actinomycetes</taxon>
        <taxon>Propionibacteriales</taxon>
        <taxon>Nocardioidaceae</taxon>
        <taxon>Marmoricola</taxon>
    </lineage>
</organism>
<dbReference type="Proteomes" id="UP000649179">
    <property type="component" value="Unassembled WGS sequence"/>
</dbReference>
<dbReference type="InterPro" id="IPR001054">
    <property type="entry name" value="A/G_cyclase"/>
</dbReference>
<comment type="similarity">
    <text evidence="1">Belongs to the adenylyl cyclase class-3 family.</text>
</comment>
<dbReference type="AlphaFoldDB" id="A0A917F1W4"/>
<evidence type="ECO:0000256" key="1">
    <source>
        <dbReference type="ARBA" id="ARBA00005381"/>
    </source>
</evidence>
<evidence type="ECO:0000313" key="4">
    <source>
        <dbReference type="Proteomes" id="UP000649179"/>
    </source>
</evidence>
<dbReference type="GO" id="GO:0004016">
    <property type="term" value="F:adenylate cyclase activity"/>
    <property type="evidence" value="ECO:0007669"/>
    <property type="project" value="UniProtKB-ARBA"/>
</dbReference>
<gene>
    <name evidence="3" type="ORF">GCM10011519_12430</name>
</gene>
<sequence>MSETIVAVPDSYTREQLEVAILGAPPALTSDEVAELSGVESETSKRLWRALGFADAAGQAAFTELDVQAVQDTIALTDSGAIDRDHVMALTRALGQTMARLADWEVATLAGRVEELERGEQATGSRLGSATRLVEDLSPGFEKVLVHAWRRHLAAAVARVSAMGAQDADLHTAELTVGFADIVQFSAYSNQHTQARLGEMVEVFESRATDAVATHGGRVIKTLGDSVLYVCDEPEAAYDVAAAIVRSFGRDKSLPDVRVGLATGPVVMRLGDVFGPAVNLAARMTSVARRNRIIADQRTAGLLPPEQFQLRTLPLRPLRGFGDVEPIAVKRL</sequence>
<dbReference type="PANTHER" id="PTHR43081">
    <property type="entry name" value="ADENYLATE CYCLASE, TERMINAL-DIFFERENTIATION SPECIFIC-RELATED"/>
    <property type="match status" value="1"/>
</dbReference>
<dbReference type="EMBL" id="BMKQ01000001">
    <property type="protein sequence ID" value="GGF40255.1"/>
    <property type="molecule type" value="Genomic_DNA"/>
</dbReference>
<dbReference type="PANTHER" id="PTHR43081:SF1">
    <property type="entry name" value="ADENYLATE CYCLASE, TERMINAL-DIFFERENTIATION SPECIFIC"/>
    <property type="match status" value="1"/>
</dbReference>
<reference evidence="3" key="2">
    <citation type="submission" date="2020-09" db="EMBL/GenBank/DDBJ databases">
        <authorList>
            <person name="Sun Q."/>
            <person name="Zhou Y."/>
        </authorList>
    </citation>
    <scope>NUCLEOTIDE SEQUENCE</scope>
    <source>
        <strain evidence="3">CGMCC 1.16067</strain>
    </source>
</reference>
<feature type="domain" description="Guanylate cyclase" evidence="2">
    <location>
        <begin position="176"/>
        <end position="285"/>
    </location>
</feature>
<dbReference type="Pfam" id="PF00211">
    <property type="entry name" value="Guanylate_cyc"/>
    <property type="match status" value="1"/>
</dbReference>
<evidence type="ECO:0000313" key="3">
    <source>
        <dbReference type="EMBL" id="GGF40255.1"/>
    </source>
</evidence>
<evidence type="ECO:0000259" key="2">
    <source>
        <dbReference type="PROSITE" id="PS50125"/>
    </source>
</evidence>
<dbReference type="Gene3D" id="3.30.70.1230">
    <property type="entry name" value="Nucleotide cyclase"/>
    <property type="match status" value="1"/>
</dbReference>
<dbReference type="InterPro" id="IPR050697">
    <property type="entry name" value="Adenylyl/Guanylyl_Cyclase_3/4"/>
</dbReference>
<dbReference type="PROSITE" id="PS50125">
    <property type="entry name" value="GUANYLATE_CYCLASE_2"/>
    <property type="match status" value="1"/>
</dbReference>
<dbReference type="RefSeq" id="WP_229660651.1">
    <property type="nucleotide sequence ID" value="NZ_BMKQ01000001.1"/>
</dbReference>
<dbReference type="CDD" id="cd07302">
    <property type="entry name" value="CHD"/>
    <property type="match status" value="1"/>
</dbReference>
<comment type="caution">
    <text evidence="3">The sequence shown here is derived from an EMBL/GenBank/DDBJ whole genome shotgun (WGS) entry which is preliminary data.</text>
</comment>
<protein>
    <submittedName>
        <fullName evidence="3">Adenylate/guanylate cyclase domain-containing protein</fullName>
    </submittedName>
</protein>
<dbReference type="SUPFAM" id="SSF55073">
    <property type="entry name" value="Nucleotide cyclase"/>
    <property type="match status" value="1"/>
</dbReference>
<name>A0A917F1W4_9ACTN</name>